<evidence type="ECO:0008006" key="3">
    <source>
        <dbReference type="Google" id="ProtNLM"/>
    </source>
</evidence>
<proteinExistence type="predicted"/>
<dbReference type="InterPro" id="IPR021109">
    <property type="entry name" value="Peptidase_aspartic_dom_sf"/>
</dbReference>
<dbReference type="Gene3D" id="2.40.70.10">
    <property type="entry name" value="Acid Proteases"/>
    <property type="match status" value="1"/>
</dbReference>
<sequence>MDGVFRGSFKSTITTPVTLPLVNAGGVPVVKETIHGGGDGKRRDVISDFVVDTGSTRSILNERFARSLGLKITNNFNRDAIGASREVLFNLADPVDLKMGELILHKGASKNPSNLPSLT</sequence>
<organism evidence="1 2">
    <name type="scientific">Xanthomonas populi</name>
    <dbReference type="NCBI Taxonomy" id="53414"/>
    <lineage>
        <taxon>Bacteria</taxon>
        <taxon>Pseudomonadati</taxon>
        <taxon>Pseudomonadota</taxon>
        <taxon>Gammaproteobacteria</taxon>
        <taxon>Lysobacterales</taxon>
        <taxon>Lysobacteraceae</taxon>
        <taxon>Xanthomonas</taxon>
    </lineage>
</organism>
<dbReference type="EMBL" id="MDEJ01000340">
    <property type="protein sequence ID" value="PPU78963.1"/>
    <property type="molecule type" value="Genomic_DNA"/>
</dbReference>
<protein>
    <recommendedName>
        <fullName evidence="3">Peptidase A2 domain-containing protein</fullName>
    </recommendedName>
</protein>
<name>A0A2S7DYQ5_9XANT</name>
<evidence type="ECO:0000313" key="1">
    <source>
        <dbReference type="EMBL" id="PPU78963.1"/>
    </source>
</evidence>
<accession>A0A2S7DYQ5</accession>
<dbReference type="AlphaFoldDB" id="A0A2S7DYQ5"/>
<keyword evidence="2" id="KW-1185">Reference proteome</keyword>
<dbReference type="Pfam" id="PF13650">
    <property type="entry name" value="Asp_protease_2"/>
    <property type="match status" value="1"/>
</dbReference>
<dbReference type="SUPFAM" id="SSF50630">
    <property type="entry name" value="Acid proteases"/>
    <property type="match status" value="1"/>
</dbReference>
<gene>
    <name evidence="1" type="ORF">XpopCFBP1817_20790</name>
</gene>
<reference evidence="2" key="1">
    <citation type="submission" date="2016-08" db="EMBL/GenBank/DDBJ databases">
        <authorList>
            <person name="Merda D."/>
            <person name="Briand M."/>
            <person name="Taghouti G."/>
            <person name="Carrere S."/>
            <person name="Gouzy J."/>
            <person name="Portier P."/>
            <person name="Jacques M.-A."/>
            <person name="Fischer-Le Saux M."/>
        </authorList>
    </citation>
    <scope>NUCLEOTIDE SEQUENCE [LARGE SCALE GENOMIC DNA]</scope>
    <source>
        <strain evidence="2">CFBP1817</strain>
    </source>
</reference>
<evidence type="ECO:0000313" key="2">
    <source>
        <dbReference type="Proteomes" id="UP000239939"/>
    </source>
</evidence>
<comment type="caution">
    <text evidence="1">The sequence shown here is derived from an EMBL/GenBank/DDBJ whole genome shotgun (WGS) entry which is preliminary data.</text>
</comment>
<dbReference type="Proteomes" id="UP000239939">
    <property type="component" value="Unassembled WGS sequence"/>
</dbReference>